<proteinExistence type="predicted"/>
<protein>
    <submittedName>
        <fullName evidence="2">N-acetyltransferase GCN5</fullName>
    </submittedName>
</protein>
<gene>
    <name evidence="2" type="ORF">GCM10008938_34110</name>
</gene>
<dbReference type="PROSITE" id="PS51186">
    <property type="entry name" value="GNAT"/>
    <property type="match status" value="1"/>
</dbReference>
<evidence type="ECO:0000313" key="2">
    <source>
        <dbReference type="EMBL" id="GGJ45033.1"/>
    </source>
</evidence>
<dbReference type="SUPFAM" id="SSF55729">
    <property type="entry name" value="Acyl-CoA N-acyltransferases (Nat)"/>
    <property type="match status" value="1"/>
</dbReference>
<accession>A0ABQ2D3W1</accession>
<feature type="domain" description="N-acetyltransferase" evidence="1">
    <location>
        <begin position="19"/>
        <end position="170"/>
    </location>
</feature>
<dbReference type="CDD" id="cd04301">
    <property type="entry name" value="NAT_SF"/>
    <property type="match status" value="1"/>
</dbReference>
<dbReference type="PANTHER" id="PTHR42791:SF1">
    <property type="entry name" value="N-ACETYLTRANSFERASE DOMAIN-CONTAINING PROTEIN"/>
    <property type="match status" value="1"/>
</dbReference>
<evidence type="ECO:0000313" key="3">
    <source>
        <dbReference type="Proteomes" id="UP000632222"/>
    </source>
</evidence>
<sequence length="177" mass="20526">MTQIPLPSLPELRHQGQTVLFRQIAQADLPFLFQLYASTREDVLSQPWPLEQKQAFLVQQFNAQHDQYQQHYIGAEFLILQVGGVDLGRMYLHRTRKEHRLMEVTLLPQYRKQGLGTALMHALMQQADAAGLPITLHVEQFNPAYQMYLRLGFQDVEQRGMYMFMQRPVPEGAVSQS</sequence>
<dbReference type="InterPro" id="IPR016181">
    <property type="entry name" value="Acyl_CoA_acyltransferase"/>
</dbReference>
<dbReference type="InterPro" id="IPR000182">
    <property type="entry name" value="GNAT_dom"/>
</dbReference>
<organism evidence="2 3">
    <name type="scientific">Deinococcus roseus</name>
    <dbReference type="NCBI Taxonomy" id="392414"/>
    <lineage>
        <taxon>Bacteria</taxon>
        <taxon>Thermotogati</taxon>
        <taxon>Deinococcota</taxon>
        <taxon>Deinococci</taxon>
        <taxon>Deinococcales</taxon>
        <taxon>Deinococcaceae</taxon>
        <taxon>Deinococcus</taxon>
    </lineage>
</organism>
<dbReference type="EMBL" id="BMOD01000015">
    <property type="protein sequence ID" value="GGJ45033.1"/>
    <property type="molecule type" value="Genomic_DNA"/>
</dbReference>
<comment type="caution">
    <text evidence="2">The sequence shown here is derived from an EMBL/GenBank/DDBJ whole genome shotgun (WGS) entry which is preliminary data.</text>
</comment>
<reference evidence="3" key="1">
    <citation type="journal article" date="2019" name="Int. J. Syst. Evol. Microbiol.">
        <title>The Global Catalogue of Microorganisms (GCM) 10K type strain sequencing project: providing services to taxonomists for standard genome sequencing and annotation.</title>
        <authorList>
            <consortium name="The Broad Institute Genomics Platform"/>
            <consortium name="The Broad Institute Genome Sequencing Center for Infectious Disease"/>
            <person name="Wu L."/>
            <person name="Ma J."/>
        </authorList>
    </citation>
    <scope>NUCLEOTIDE SEQUENCE [LARGE SCALE GENOMIC DNA]</scope>
    <source>
        <strain evidence="3">JCM 14370</strain>
    </source>
</reference>
<dbReference type="RefSeq" id="WP_189004584.1">
    <property type="nucleotide sequence ID" value="NZ_BMOD01000015.1"/>
</dbReference>
<keyword evidence="3" id="KW-1185">Reference proteome</keyword>
<dbReference type="InterPro" id="IPR052523">
    <property type="entry name" value="Trichothecene_AcTrans"/>
</dbReference>
<dbReference type="Pfam" id="PF00583">
    <property type="entry name" value="Acetyltransf_1"/>
    <property type="match status" value="1"/>
</dbReference>
<evidence type="ECO:0000259" key="1">
    <source>
        <dbReference type="PROSITE" id="PS51186"/>
    </source>
</evidence>
<dbReference type="Proteomes" id="UP000632222">
    <property type="component" value="Unassembled WGS sequence"/>
</dbReference>
<name>A0ABQ2D3W1_9DEIO</name>
<dbReference type="PANTHER" id="PTHR42791">
    <property type="entry name" value="GNAT FAMILY ACETYLTRANSFERASE"/>
    <property type="match status" value="1"/>
</dbReference>
<dbReference type="Gene3D" id="3.40.630.30">
    <property type="match status" value="1"/>
</dbReference>